<dbReference type="SUPFAM" id="SSF53955">
    <property type="entry name" value="Lysozyme-like"/>
    <property type="match status" value="1"/>
</dbReference>
<dbReference type="InterPro" id="IPR036950">
    <property type="entry name" value="PBP_transglycosylase"/>
</dbReference>
<dbReference type="Pfam" id="PF00912">
    <property type="entry name" value="Transgly"/>
    <property type="match status" value="1"/>
</dbReference>
<comment type="catalytic activity">
    <reaction evidence="11">
        <text>[GlcNAc-(1-&gt;4)-Mur2Ac(oyl-L-Ala-gamma-D-Glu-L-Lys-D-Ala-D-Ala)](n)-di-trans,octa-cis-undecaprenyl diphosphate + beta-D-GlcNAc-(1-&gt;4)-Mur2Ac(oyl-L-Ala-gamma-D-Glu-L-Lys-D-Ala-D-Ala)-di-trans,octa-cis-undecaprenyl diphosphate = [GlcNAc-(1-&gt;4)-Mur2Ac(oyl-L-Ala-gamma-D-Glu-L-Lys-D-Ala-D-Ala)](n+1)-di-trans,octa-cis-undecaprenyl diphosphate + di-trans,octa-cis-undecaprenyl diphosphate + H(+)</text>
        <dbReference type="Rhea" id="RHEA:23708"/>
        <dbReference type="Rhea" id="RHEA-COMP:9602"/>
        <dbReference type="Rhea" id="RHEA-COMP:9603"/>
        <dbReference type="ChEBI" id="CHEBI:15378"/>
        <dbReference type="ChEBI" id="CHEBI:58405"/>
        <dbReference type="ChEBI" id="CHEBI:60033"/>
        <dbReference type="ChEBI" id="CHEBI:78435"/>
        <dbReference type="EC" id="2.4.99.28"/>
    </reaction>
</comment>
<evidence type="ECO:0000256" key="2">
    <source>
        <dbReference type="ARBA" id="ARBA00022519"/>
    </source>
</evidence>
<dbReference type="InterPro" id="IPR023346">
    <property type="entry name" value="Lysozyme-like_dom_sf"/>
</dbReference>
<evidence type="ECO:0000313" key="14">
    <source>
        <dbReference type="Proteomes" id="UP000285310"/>
    </source>
</evidence>
<comment type="caution">
    <text evidence="13">The sequence shown here is derived from an EMBL/GenBank/DDBJ whole genome shotgun (WGS) entry which is preliminary data.</text>
</comment>
<evidence type="ECO:0000256" key="1">
    <source>
        <dbReference type="ARBA" id="ARBA00022475"/>
    </source>
</evidence>
<sequence>MKGVLRWGLALIVLAALAPGLLLLAFRFVDPPTTAFMTHARQQFADQGQASTLYQHWVPIENIAACMPLAVVASEDQTFPDHHGFAWNAIEKALAANARGKGMRGASTLTQQTAKNLFLWPARSYIRKGIEAYVTVWMTLVWPKSRVLEVYLNVAQFGPRVFGVDQAARRFFNRAPGTLTPRQCASLAAVLPAPTAYDAAHPSGHVASRIDWIQGQMRNLGAAYLDSVLKP</sequence>
<evidence type="ECO:0000256" key="10">
    <source>
        <dbReference type="ARBA" id="ARBA00023316"/>
    </source>
</evidence>
<comment type="subcellular location">
    <subcellularLocation>
        <location evidence="11">Cell inner membrane</location>
        <topology evidence="11">Single-pass membrane protein</topology>
    </subcellularLocation>
</comment>
<evidence type="ECO:0000256" key="11">
    <source>
        <dbReference type="HAMAP-Rule" id="MF_00766"/>
    </source>
</evidence>
<dbReference type="GO" id="GO:0071555">
    <property type="term" value="P:cell wall organization"/>
    <property type="evidence" value="ECO:0007669"/>
    <property type="project" value="UniProtKB-KW"/>
</dbReference>
<keyword evidence="14" id="KW-1185">Reference proteome</keyword>
<dbReference type="GO" id="GO:0016763">
    <property type="term" value="F:pentosyltransferase activity"/>
    <property type="evidence" value="ECO:0007669"/>
    <property type="project" value="InterPro"/>
</dbReference>
<dbReference type="FunCoup" id="A0A423Q093">
    <property type="interactions" value="165"/>
</dbReference>
<dbReference type="GO" id="GO:0009252">
    <property type="term" value="P:peptidoglycan biosynthetic process"/>
    <property type="evidence" value="ECO:0007669"/>
    <property type="project" value="UniProtKB-UniRule"/>
</dbReference>
<dbReference type="InParanoid" id="A0A423Q093"/>
<evidence type="ECO:0000259" key="12">
    <source>
        <dbReference type="Pfam" id="PF00912"/>
    </source>
</evidence>
<keyword evidence="2 11" id="KW-0997">Cell inner membrane</keyword>
<evidence type="ECO:0000256" key="8">
    <source>
        <dbReference type="ARBA" id="ARBA00022989"/>
    </source>
</evidence>
<evidence type="ECO:0000256" key="5">
    <source>
        <dbReference type="ARBA" id="ARBA00022692"/>
    </source>
</evidence>
<keyword evidence="6 11" id="KW-0133">Cell shape</keyword>
<protein>
    <recommendedName>
        <fullName evidence="11">Biosynthetic peptidoglycan transglycosylase</fullName>
        <ecNumber evidence="11">2.4.99.28</ecNumber>
    </recommendedName>
    <alternativeName>
        <fullName evidence="11">Glycan polymerase</fullName>
    </alternativeName>
    <alternativeName>
        <fullName evidence="11">Peptidoglycan glycosyltransferase MtgA</fullName>
        <shortName evidence="11">PGT</shortName>
    </alternativeName>
</protein>
<evidence type="ECO:0000313" key="13">
    <source>
        <dbReference type="EMBL" id="ROO31418.1"/>
    </source>
</evidence>
<keyword evidence="9 11" id="KW-0472">Membrane</keyword>
<comment type="function">
    <text evidence="11">Peptidoglycan polymerase that catalyzes glycan chain elongation from lipid-linked precursors.</text>
</comment>
<dbReference type="HAMAP" id="MF_00766">
    <property type="entry name" value="PGT_MtgA"/>
    <property type="match status" value="1"/>
</dbReference>
<dbReference type="EMBL" id="AYKG01000005">
    <property type="protein sequence ID" value="ROO31418.1"/>
    <property type="molecule type" value="Genomic_DNA"/>
</dbReference>
<comment type="pathway">
    <text evidence="11">Cell wall biogenesis; peptidoglycan biosynthesis.</text>
</comment>
<keyword evidence="5 11" id="KW-0812">Transmembrane</keyword>
<dbReference type="Gene3D" id="1.10.3810.10">
    <property type="entry name" value="Biosynthetic peptidoglycan transglycosylase-like"/>
    <property type="match status" value="1"/>
</dbReference>
<keyword evidence="10 11" id="KW-0961">Cell wall biogenesis/degradation</keyword>
<evidence type="ECO:0000256" key="3">
    <source>
        <dbReference type="ARBA" id="ARBA00022676"/>
    </source>
</evidence>
<comment type="similarity">
    <text evidence="11">Belongs to the glycosyltransferase 51 family.</text>
</comment>
<dbReference type="GO" id="GO:0008955">
    <property type="term" value="F:peptidoglycan glycosyltransferase activity"/>
    <property type="evidence" value="ECO:0007669"/>
    <property type="project" value="UniProtKB-UniRule"/>
</dbReference>
<name>A0A423Q093_9GAMM</name>
<evidence type="ECO:0000256" key="6">
    <source>
        <dbReference type="ARBA" id="ARBA00022960"/>
    </source>
</evidence>
<evidence type="ECO:0000256" key="4">
    <source>
        <dbReference type="ARBA" id="ARBA00022679"/>
    </source>
</evidence>
<dbReference type="UniPathway" id="UPA00219"/>
<keyword evidence="3 11" id="KW-0328">Glycosyltransferase</keyword>
<dbReference type="GO" id="GO:0005886">
    <property type="term" value="C:plasma membrane"/>
    <property type="evidence" value="ECO:0007669"/>
    <property type="project" value="UniProtKB-SubCell"/>
</dbReference>
<organism evidence="13 14">
    <name type="scientific">Salinisphaera japonica YTM-1</name>
    <dbReference type="NCBI Taxonomy" id="1209778"/>
    <lineage>
        <taxon>Bacteria</taxon>
        <taxon>Pseudomonadati</taxon>
        <taxon>Pseudomonadota</taxon>
        <taxon>Gammaproteobacteria</taxon>
        <taxon>Salinisphaerales</taxon>
        <taxon>Salinisphaeraceae</taxon>
        <taxon>Salinisphaera</taxon>
    </lineage>
</organism>
<dbReference type="EC" id="2.4.99.28" evidence="11"/>
<keyword evidence="8 11" id="KW-1133">Transmembrane helix</keyword>
<dbReference type="GO" id="GO:0009274">
    <property type="term" value="C:peptidoglycan-based cell wall"/>
    <property type="evidence" value="ECO:0007669"/>
    <property type="project" value="InterPro"/>
</dbReference>
<keyword evidence="7 11" id="KW-0573">Peptidoglycan synthesis</keyword>
<dbReference type="AlphaFoldDB" id="A0A423Q093"/>
<evidence type="ECO:0000256" key="9">
    <source>
        <dbReference type="ARBA" id="ARBA00023136"/>
    </source>
</evidence>
<dbReference type="PANTHER" id="PTHR30400:SF0">
    <property type="entry name" value="BIOSYNTHETIC PEPTIDOGLYCAN TRANSGLYCOSYLASE"/>
    <property type="match status" value="1"/>
</dbReference>
<dbReference type="PANTHER" id="PTHR30400">
    <property type="entry name" value="MONOFUNCTIONAL BIOSYNTHETIC PEPTIDOGLYCAN TRANSGLYCOSYLASE"/>
    <property type="match status" value="1"/>
</dbReference>
<dbReference type="Proteomes" id="UP000285310">
    <property type="component" value="Unassembled WGS sequence"/>
</dbReference>
<proteinExistence type="inferred from homology"/>
<dbReference type="GO" id="GO:0008360">
    <property type="term" value="P:regulation of cell shape"/>
    <property type="evidence" value="ECO:0007669"/>
    <property type="project" value="UniProtKB-KW"/>
</dbReference>
<evidence type="ECO:0000256" key="7">
    <source>
        <dbReference type="ARBA" id="ARBA00022984"/>
    </source>
</evidence>
<dbReference type="InterPro" id="IPR001264">
    <property type="entry name" value="Glyco_trans_51"/>
</dbReference>
<dbReference type="OrthoDB" id="9766909at2"/>
<dbReference type="InterPro" id="IPR011812">
    <property type="entry name" value="Pep_trsgly"/>
</dbReference>
<keyword evidence="4 11" id="KW-0808">Transferase</keyword>
<accession>A0A423Q093</accession>
<feature type="domain" description="Glycosyl transferase family 51" evidence="12">
    <location>
        <begin position="52"/>
        <end position="217"/>
    </location>
</feature>
<reference evidence="13 14" key="1">
    <citation type="submission" date="2013-10" db="EMBL/GenBank/DDBJ databases">
        <title>Salinisphaera japonica YTM-1 Genome Sequencing.</title>
        <authorList>
            <person name="Lai Q."/>
            <person name="Li C."/>
            <person name="Shao Z."/>
        </authorList>
    </citation>
    <scope>NUCLEOTIDE SEQUENCE [LARGE SCALE GENOMIC DNA]</scope>
    <source>
        <strain evidence="13 14">YTM-1</strain>
    </source>
</reference>
<dbReference type="NCBIfam" id="TIGR02070">
    <property type="entry name" value="mono_pep_trsgly"/>
    <property type="match status" value="1"/>
</dbReference>
<gene>
    <name evidence="11" type="primary">mtgA</name>
    <name evidence="13" type="ORF">SAJA_02765</name>
</gene>
<keyword evidence="1 11" id="KW-1003">Cell membrane</keyword>
<dbReference type="RefSeq" id="WP_123657114.1">
    <property type="nucleotide sequence ID" value="NZ_AYKG01000005.1"/>
</dbReference>